<reference evidence="1 2" key="1">
    <citation type="submission" date="2020-09" db="EMBL/GenBank/DDBJ databases">
        <title>De no assembly of potato wild relative species, Solanum commersonii.</title>
        <authorList>
            <person name="Cho K."/>
        </authorList>
    </citation>
    <scope>NUCLEOTIDE SEQUENCE [LARGE SCALE GENOMIC DNA]</scope>
    <source>
        <strain evidence="1">LZ3.2</strain>
        <tissue evidence="1">Leaf</tissue>
    </source>
</reference>
<organism evidence="1 2">
    <name type="scientific">Solanum commersonii</name>
    <name type="common">Commerson's wild potato</name>
    <name type="synonym">Commerson's nightshade</name>
    <dbReference type="NCBI Taxonomy" id="4109"/>
    <lineage>
        <taxon>Eukaryota</taxon>
        <taxon>Viridiplantae</taxon>
        <taxon>Streptophyta</taxon>
        <taxon>Embryophyta</taxon>
        <taxon>Tracheophyta</taxon>
        <taxon>Spermatophyta</taxon>
        <taxon>Magnoliopsida</taxon>
        <taxon>eudicotyledons</taxon>
        <taxon>Gunneridae</taxon>
        <taxon>Pentapetalae</taxon>
        <taxon>asterids</taxon>
        <taxon>lamiids</taxon>
        <taxon>Solanales</taxon>
        <taxon>Solanaceae</taxon>
        <taxon>Solanoideae</taxon>
        <taxon>Solaneae</taxon>
        <taxon>Solanum</taxon>
    </lineage>
</organism>
<evidence type="ECO:0000313" key="1">
    <source>
        <dbReference type="EMBL" id="KAG5629673.1"/>
    </source>
</evidence>
<dbReference type="AlphaFoldDB" id="A0A9J6AZ23"/>
<evidence type="ECO:0000313" key="2">
    <source>
        <dbReference type="Proteomes" id="UP000824120"/>
    </source>
</evidence>
<sequence>MNLILLCDSNFYVITKLFLFWKELCISYPKASKLVLTDYGVEVLSVNLSSLCKINGVETREKLLTVSLHLQGIEIEDFPFITLKGILSIQRRALL</sequence>
<gene>
    <name evidence="1" type="ORF">H5410_001390</name>
</gene>
<accession>A0A9J6AZ23</accession>
<dbReference type="EMBL" id="JACXVP010000001">
    <property type="protein sequence ID" value="KAG5629673.1"/>
    <property type="molecule type" value="Genomic_DNA"/>
</dbReference>
<comment type="caution">
    <text evidence="1">The sequence shown here is derived from an EMBL/GenBank/DDBJ whole genome shotgun (WGS) entry which is preliminary data.</text>
</comment>
<dbReference type="OrthoDB" id="6066220at2759"/>
<protein>
    <submittedName>
        <fullName evidence="1">Uncharacterized protein</fullName>
    </submittedName>
</protein>
<name>A0A9J6AZ23_SOLCO</name>
<proteinExistence type="predicted"/>
<keyword evidence="2" id="KW-1185">Reference proteome</keyword>
<dbReference type="Proteomes" id="UP000824120">
    <property type="component" value="Chromosome 1"/>
</dbReference>